<gene>
    <name evidence="1" type="ORF">LK996_15600</name>
</gene>
<dbReference type="Proteomes" id="UP001165293">
    <property type="component" value="Unassembled WGS sequence"/>
</dbReference>
<sequence length="159" mass="17846">MAREEWSENALADELQIDRRTLGRRLEGLRPVRTKRLKSREERFYRLADVLRHLGRVASASGDTERPLKRWAAEQLFPALFAGDFMLGAIGYFTSDLKLTRAQAVRAHLDLCLIAMSALDDLAREKLEFAIPQGLLRDALEADSAGALDAFVAKHWGGP</sequence>
<keyword evidence="2" id="KW-1185">Reference proteome</keyword>
<dbReference type="RefSeq" id="WP_230528298.1">
    <property type="nucleotide sequence ID" value="NZ_JAJGAK010000005.1"/>
</dbReference>
<reference evidence="1" key="1">
    <citation type="submission" date="2021-10" db="EMBL/GenBank/DDBJ databases">
        <authorList>
            <person name="Lyu M."/>
            <person name="Wang X."/>
            <person name="Meng X."/>
            <person name="Xu K."/>
        </authorList>
    </citation>
    <scope>NUCLEOTIDE SEQUENCE</scope>
    <source>
        <strain evidence="1">A6</strain>
    </source>
</reference>
<dbReference type="EMBL" id="JAJGAK010000005">
    <property type="protein sequence ID" value="MCC8364496.1"/>
    <property type="molecule type" value="Genomic_DNA"/>
</dbReference>
<comment type="caution">
    <text evidence="1">The sequence shown here is derived from an EMBL/GenBank/DDBJ whole genome shotgun (WGS) entry which is preliminary data.</text>
</comment>
<protein>
    <recommendedName>
        <fullName evidence="3">HTH merR-type domain-containing protein</fullName>
    </recommendedName>
</protein>
<evidence type="ECO:0008006" key="3">
    <source>
        <dbReference type="Google" id="ProtNLM"/>
    </source>
</evidence>
<organism evidence="1 2">
    <name type="scientific">Noviluteimonas lactosilytica</name>
    <dbReference type="NCBI Taxonomy" id="2888523"/>
    <lineage>
        <taxon>Bacteria</taxon>
        <taxon>Pseudomonadati</taxon>
        <taxon>Pseudomonadota</taxon>
        <taxon>Gammaproteobacteria</taxon>
        <taxon>Lysobacterales</taxon>
        <taxon>Lysobacteraceae</taxon>
        <taxon>Noviluteimonas</taxon>
    </lineage>
</organism>
<proteinExistence type="predicted"/>
<name>A0ABS8JLL3_9GAMM</name>
<evidence type="ECO:0000313" key="1">
    <source>
        <dbReference type="EMBL" id="MCC8364496.1"/>
    </source>
</evidence>
<evidence type="ECO:0000313" key="2">
    <source>
        <dbReference type="Proteomes" id="UP001165293"/>
    </source>
</evidence>
<accession>A0ABS8JLL3</accession>